<evidence type="ECO:0000256" key="3">
    <source>
        <dbReference type="ARBA" id="ARBA00022980"/>
    </source>
</evidence>
<evidence type="ECO:0000256" key="4">
    <source>
        <dbReference type="ARBA" id="ARBA00023274"/>
    </source>
</evidence>
<evidence type="ECO:0000259" key="7">
    <source>
        <dbReference type="Pfam" id="PF14693"/>
    </source>
</evidence>
<evidence type="ECO:0000256" key="1">
    <source>
        <dbReference type="ARBA" id="ARBA00022730"/>
    </source>
</evidence>
<accession>A0AAU7QS18</accession>
<gene>
    <name evidence="8" type="ORF">ABNO60_00435</name>
</gene>
<dbReference type="AlphaFoldDB" id="A0AAU7QS18"/>
<dbReference type="NCBIfam" id="TIGR00731">
    <property type="entry name" value="bL25_bact_ctc"/>
    <property type="match status" value="1"/>
</dbReference>
<dbReference type="InterPro" id="IPR020057">
    <property type="entry name" value="Ribosomal_bL25_b-dom"/>
</dbReference>
<feature type="domain" description="Large ribosomal subunit protein bL25 L25" evidence="6">
    <location>
        <begin position="8"/>
        <end position="91"/>
    </location>
</feature>
<dbReference type="InterPro" id="IPR029751">
    <property type="entry name" value="Ribosomal_L25_dom"/>
</dbReference>
<dbReference type="InterPro" id="IPR001021">
    <property type="entry name" value="Ribosomal_bL25_long"/>
</dbReference>
<evidence type="ECO:0000313" key="8">
    <source>
        <dbReference type="EMBL" id="XBT18766.1"/>
    </source>
</evidence>
<dbReference type="InterPro" id="IPR020930">
    <property type="entry name" value="Ribosomal_uL5_bac-type"/>
</dbReference>
<dbReference type="PANTHER" id="PTHR33284">
    <property type="entry name" value="RIBOSOMAL PROTEIN L25/GLN-TRNA SYNTHETASE, ANTI-CODON-BINDING DOMAIN-CONTAINING PROTEIN"/>
    <property type="match status" value="1"/>
</dbReference>
<keyword evidence="4" id="KW-0687">Ribonucleoprotein</keyword>
<dbReference type="Pfam" id="PF01386">
    <property type="entry name" value="Ribosomal_L25p"/>
    <property type="match status" value="1"/>
</dbReference>
<evidence type="ECO:0000256" key="2">
    <source>
        <dbReference type="ARBA" id="ARBA00022884"/>
    </source>
</evidence>
<feature type="domain" description="Large ribosomal subunit protein bL25 beta" evidence="7">
    <location>
        <begin position="100"/>
        <end position="178"/>
    </location>
</feature>
<evidence type="ECO:0000259" key="6">
    <source>
        <dbReference type="Pfam" id="PF01386"/>
    </source>
</evidence>
<dbReference type="GO" id="GO:0008097">
    <property type="term" value="F:5S rRNA binding"/>
    <property type="evidence" value="ECO:0007669"/>
    <property type="project" value="InterPro"/>
</dbReference>
<dbReference type="InterPro" id="IPR020056">
    <property type="entry name" value="Rbsml_bL25/Gln-tRNA_synth_N"/>
</dbReference>
<dbReference type="SUPFAM" id="SSF50715">
    <property type="entry name" value="Ribosomal protein L25-like"/>
    <property type="match status" value="1"/>
</dbReference>
<dbReference type="Gene3D" id="2.170.120.20">
    <property type="entry name" value="Ribosomal protein L25, beta domain"/>
    <property type="match status" value="1"/>
</dbReference>
<reference evidence="8" key="1">
    <citation type="submission" date="2024-06" db="EMBL/GenBank/DDBJ databases">
        <title>Diversity, functionality, and evolutionary history of bacterial symbionts in false click beetles (Coleoptera, Throscidae).</title>
        <authorList>
            <person name="Wierz J.C."/>
            <person name="Malm H."/>
            <person name="Kaltenpoth M."/>
            <person name="Engl T."/>
        </authorList>
    </citation>
    <scope>NUCLEOTIDE SEQUENCE</scope>
    <source>
        <strain evidence="8">Tcar</strain>
    </source>
</reference>
<dbReference type="CDD" id="cd00495">
    <property type="entry name" value="Ribosomal_L25_TL5_CTC"/>
    <property type="match status" value="1"/>
</dbReference>
<dbReference type="GO" id="GO:0006412">
    <property type="term" value="P:translation"/>
    <property type="evidence" value="ECO:0007669"/>
    <property type="project" value="InterPro"/>
</dbReference>
<keyword evidence="2" id="KW-0694">RNA-binding</keyword>
<keyword evidence="1" id="KW-0699">rRNA-binding</keyword>
<dbReference type="GO" id="GO:0003735">
    <property type="term" value="F:structural constituent of ribosome"/>
    <property type="evidence" value="ECO:0007669"/>
    <property type="project" value="InterPro"/>
</dbReference>
<dbReference type="Gene3D" id="2.40.240.10">
    <property type="entry name" value="Ribosomal Protein L25, Chain P"/>
    <property type="match status" value="1"/>
</dbReference>
<evidence type="ECO:0000256" key="5">
    <source>
        <dbReference type="ARBA" id="ARBA00035479"/>
    </source>
</evidence>
<organism evidence="8">
    <name type="scientific">Candidatus Shikimatogenerans sp. Tcar</name>
    <dbReference type="NCBI Taxonomy" id="3158565"/>
    <lineage>
        <taxon>Bacteria</taxon>
        <taxon>Pseudomonadati</taxon>
        <taxon>Bacteroidota</taxon>
        <taxon>Flavobacteriia</taxon>
        <taxon>Flavobacteriales</taxon>
        <taxon>Candidatus Shikimatogenerans</taxon>
    </lineage>
</organism>
<protein>
    <recommendedName>
        <fullName evidence="5">50S ribosomal protein L25</fullName>
    </recommendedName>
</protein>
<dbReference type="GO" id="GO:0022625">
    <property type="term" value="C:cytosolic large ribosomal subunit"/>
    <property type="evidence" value="ECO:0007669"/>
    <property type="project" value="TreeGrafter"/>
</dbReference>
<name>A0AAU7QS18_9FLAO</name>
<dbReference type="EMBL" id="CP157896">
    <property type="protein sequence ID" value="XBT18766.1"/>
    <property type="molecule type" value="Genomic_DNA"/>
</dbReference>
<dbReference type="InterPro" id="IPR011035">
    <property type="entry name" value="Ribosomal_bL25/Gln-tRNA_synth"/>
</dbReference>
<dbReference type="PANTHER" id="PTHR33284:SF1">
    <property type="entry name" value="RIBOSOMAL PROTEIN L25_GLN-TRNA SYNTHETASE, ANTI-CODON-BINDING DOMAIN-CONTAINING PROTEIN"/>
    <property type="match status" value="1"/>
</dbReference>
<dbReference type="InterPro" id="IPR037121">
    <property type="entry name" value="Ribosomal_bL25_C"/>
</dbReference>
<sequence>MKKKILNIKAKNRKLNNKTSYYLRKKKNILCVLYNKNIKNNIYFYIKDKLKHYYYHKYKFYNIFYKKNIYLSLIKEIQYHPVNDKIIHIDFLKINTNEIITTYINIKFIGKSIGIIKGGILEIIINKIKIKSYYKYIPNYIKIDISNLNINDKIFIKDILNKKYNILNNRNNIICFIKFKKNIKEKKK</sequence>
<proteinExistence type="predicted"/>
<keyword evidence="3 8" id="KW-0689">Ribosomal protein</keyword>
<dbReference type="Pfam" id="PF14693">
    <property type="entry name" value="Ribosomal_TL5_C"/>
    <property type="match status" value="1"/>
</dbReference>